<dbReference type="AlphaFoldDB" id="A0A5B7DWV3"/>
<evidence type="ECO:0000313" key="1">
    <source>
        <dbReference type="EMBL" id="MPC26020.1"/>
    </source>
</evidence>
<reference evidence="1 2" key="1">
    <citation type="submission" date="2019-05" db="EMBL/GenBank/DDBJ databases">
        <title>Another draft genome of Portunus trituberculatus and its Hox gene families provides insights of decapod evolution.</title>
        <authorList>
            <person name="Jeong J.-H."/>
            <person name="Song I."/>
            <person name="Kim S."/>
            <person name="Choi T."/>
            <person name="Kim D."/>
            <person name="Ryu S."/>
            <person name="Kim W."/>
        </authorList>
    </citation>
    <scope>NUCLEOTIDE SEQUENCE [LARGE SCALE GENOMIC DNA]</scope>
    <source>
        <tissue evidence="1">Muscle</tissue>
    </source>
</reference>
<keyword evidence="2" id="KW-1185">Reference proteome</keyword>
<evidence type="ECO:0000313" key="2">
    <source>
        <dbReference type="Proteomes" id="UP000324222"/>
    </source>
</evidence>
<accession>A0A5B7DWV3</accession>
<gene>
    <name evidence="1" type="ORF">E2C01_019147</name>
</gene>
<protein>
    <submittedName>
        <fullName evidence="1">Uncharacterized protein</fullName>
    </submittedName>
</protein>
<dbReference type="EMBL" id="VSRR010001542">
    <property type="protein sequence ID" value="MPC26020.1"/>
    <property type="molecule type" value="Genomic_DNA"/>
</dbReference>
<dbReference type="Proteomes" id="UP000324222">
    <property type="component" value="Unassembled WGS sequence"/>
</dbReference>
<name>A0A5B7DWV3_PORTR</name>
<proteinExistence type="predicted"/>
<organism evidence="1 2">
    <name type="scientific">Portunus trituberculatus</name>
    <name type="common">Swimming crab</name>
    <name type="synonym">Neptunus trituberculatus</name>
    <dbReference type="NCBI Taxonomy" id="210409"/>
    <lineage>
        <taxon>Eukaryota</taxon>
        <taxon>Metazoa</taxon>
        <taxon>Ecdysozoa</taxon>
        <taxon>Arthropoda</taxon>
        <taxon>Crustacea</taxon>
        <taxon>Multicrustacea</taxon>
        <taxon>Malacostraca</taxon>
        <taxon>Eumalacostraca</taxon>
        <taxon>Eucarida</taxon>
        <taxon>Decapoda</taxon>
        <taxon>Pleocyemata</taxon>
        <taxon>Brachyura</taxon>
        <taxon>Eubrachyura</taxon>
        <taxon>Portunoidea</taxon>
        <taxon>Portunidae</taxon>
        <taxon>Portuninae</taxon>
        <taxon>Portunus</taxon>
    </lineage>
</organism>
<comment type="caution">
    <text evidence="1">The sequence shown here is derived from an EMBL/GenBank/DDBJ whole genome shotgun (WGS) entry which is preliminary data.</text>
</comment>
<sequence>MTFRVPNTVKLHKQSLYALNTSIIITLISPGIPHQPDTNTPVPPARPELHKKHEEASVLLQPPTISLLNIH</sequence>